<dbReference type="PANTHER" id="PTHR11432:SF3">
    <property type="entry name" value="NADH-UBIQUINONE OXIDOREDUCTASE CHAIN 1"/>
    <property type="match status" value="1"/>
</dbReference>
<feature type="transmembrane region" description="Helical" evidence="12">
    <location>
        <begin position="286"/>
        <end position="307"/>
    </location>
</feature>
<dbReference type="Pfam" id="PF00146">
    <property type="entry name" value="NADHdh"/>
    <property type="match status" value="1"/>
</dbReference>
<feature type="transmembrane region" description="Helical" evidence="12">
    <location>
        <begin position="77"/>
        <end position="98"/>
    </location>
</feature>
<keyword evidence="8 11" id="KW-0830">Ubiquinone</keyword>
<dbReference type="GO" id="GO:0003954">
    <property type="term" value="F:NADH dehydrogenase activity"/>
    <property type="evidence" value="ECO:0007669"/>
    <property type="project" value="TreeGrafter"/>
</dbReference>
<feature type="transmembrane region" description="Helical" evidence="12">
    <location>
        <begin position="110"/>
        <end position="132"/>
    </location>
</feature>
<comment type="subcellular location">
    <subcellularLocation>
        <location evidence="10">Mitochondrion inner membrane</location>
        <topology evidence="10">Multi-pass membrane protein</topology>
    </subcellularLocation>
    <subcellularLocation>
        <location evidence="2">Mitochondrion membrane</location>
        <topology evidence="2">Multi-pass membrane protein</topology>
    </subcellularLocation>
</comment>
<accession>A0A5H2XSI5</accession>
<feature type="transmembrane region" description="Helical" evidence="12">
    <location>
        <begin position="229"/>
        <end position="250"/>
    </location>
</feature>
<dbReference type="PROSITE" id="PS00667">
    <property type="entry name" value="COMPLEX1_ND1_1"/>
    <property type="match status" value="1"/>
</dbReference>
<keyword evidence="7 12" id="KW-1133">Transmembrane helix</keyword>
<dbReference type="AlphaFoldDB" id="A0A5H2XSI5"/>
<evidence type="ECO:0000256" key="2">
    <source>
        <dbReference type="ARBA" id="ARBA00004225"/>
    </source>
</evidence>
<sequence length="308" mass="35493">MYQLKLELFLMALVYLVMLVMVLVSVAFVTLMEQKLLSSIQIRIGPVKVGFWGLLQPFADAVKLFVKEISYCRMGNFFFFFISPFLSLLVILVVWLVFPYFFGGLNFELGVLFFVCVSGLGVFPILVSGWASNSKYSFLGGLRAVAQMISYEVSLVMIILSLLWVCNSTSFYIIMENSWFNWGAFFFFPLMMIWFVSSLAETNRSPYDFSESESELVSGFNTEYSSGGFTLIFMAEYASILFMSMLMSMLFLSSGVTPVLVLKGMFISFMFVWVRGTMPRFRYDKLMFLAWKSFLPVSLFIFCYFLFY</sequence>
<comment type="function">
    <text evidence="1">Core subunit of the mitochondrial membrane respiratory chain NADH dehydrogenase (Complex I) that is believed to belong to the minimal assembly required for catalysis. Complex I functions in the transfer of electrons from NADH to the respiratory chain. The immediate electron acceptor for the enzyme is believed to be ubiquinone.</text>
</comment>
<evidence type="ECO:0000256" key="12">
    <source>
        <dbReference type="SAM" id="Phobius"/>
    </source>
</evidence>
<comment type="catalytic activity">
    <reaction evidence="11">
        <text>a ubiquinone + NADH + 5 H(+)(in) = a ubiquinol + NAD(+) + 4 H(+)(out)</text>
        <dbReference type="Rhea" id="RHEA:29091"/>
        <dbReference type="Rhea" id="RHEA-COMP:9565"/>
        <dbReference type="Rhea" id="RHEA-COMP:9566"/>
        <dbReference type="ChEBI" id="CHEBI:15378"/>
        <dbReference type="ChEBI" id="CHEBI:16389"/>
        <dbReference type="ChEBI" id="CHEBI:17976"/>
        <dbReference type="ChEBI" id="CHEBI:57540"/>
        <dbReference type="ChEBI" id="CHEBI:57945"/>
        <dbReference type="EC" id="7.1.1.2"/>
    </reaction>
</comment>
<feature type="transmembrane region" description="Helical" evidence="12">
    <location>
        <begin position="153"/>
        <end position="174"/>
    </location>
</feature>
<evidence type="ECO:0000313" key="13">
    <source>
        <dbReference type="EMBL" id="BBN80013.1"/>
    </source>
</evidence>
<dbReference type="GO" id="GO:0008137">
    <property type="term" value="F:NADH dehydrogenase (ubiquinone) activity"/>
    <property type="evidence" value="ECO:0007669"/>
    <property type="project" value="UniProtKB-EC"/>
</dbReference>
<dbReference type="HAMAP" id="MF_01350">
    <property type="entry name" value="NDH1_NuoH"/>
    <property type="match status" value="1"/>
</dbReference>
<dbReference type="GO" id="GO:0005743">
    <property type="term" value="C:mitochondrial inner membrane"/>
    <property type="evidence" value="ECO:0007669"/>
    <property type="project" value="UniProtKB-SubCell"/>
</dbReference>
<evidence type="ECO:0000256" key="11">
    <source>
        <dbReference type="RuleBase" id="RU000473"/>
    </source>
</evidence>
<dbReference type="PANTHER" id="PTHR11432">
    <property type="entry name" value="NADH DEHYDROGENASE SUBUNIT 1"/>
    <property type="match status" value="1"/>
</dbReference>
<protein>
    <recommendedName>
        <fullName evidence="4 11">NADH-ubiquinone oxidoreductase chain 1</fullName>
        <ecNumber evidence="11">7.1.1.2</ecNumber>
    </recommendedName>
</protein>
<evidence type="ECO:0000256" key="4">
    <source>
        <dbReference type="ARBA" id="ARBA00021009"/>
    </source>
</evidence>
<feature type="transmembrane region" description="Helical" evidence="12">
    <location>
        <begin position="180"/>
        <end position="200"/>
    </location>
</feature>
<evidence type="ECO:0000256" key="5">
    <source>
        <dbReference type="ARBA" id="ARBA00022448"/>
    </source>
</evidence>
<organism evidence="13">
    <name type="scientific">Grandidierella fasciata</name>
    <dbReference type="NCBI Taxonomy" id="2614734"/>
    <lineage>
        <taxon>Eukaryota</taxon>
        <taxon>Metazoa</taxon>
        <taxon>Ecdysozoa</taxon>
        <taxon>Arthropoda</taxon>
        <taxon>Crustacea</taxon>
        <taxon>Multicrustacea</taxon>
        <taxon>Malacostraca</taxon>
        <taxon>Eumalacostraca</taxon>
        <taxon>Peracarida</taxon>
        <taxon>Amphipoda</taxon>
        <taxon>Senticaudata</taxon>
        <taxon>Corophiida</taxon>
        <taxon>Corophiidira</taxon>
        <taxon>Corophioidea</taxon>
        <taxon>Corophiidae</taxon>
        <taxon>Grandidierella</taxon>
    </lineage>
</organism>
<evidence type="ECO:0000256" key="8">
    <source>
        <dbReference type="ARBA" id="ARBA00023075"/>
    </source>
</evidence>
<keyword evidence="9 12" id="KW-0472">Membrane</keyword>
<evidence type="ECO:0000256" key="10">
    <source>
        <dbReference type="RuleBase" id="RU000471"/>
    </source>
</evidence>
<evidence type="ECO:0000256" key="6">
    <source>
        <dbReference type="ARBA" id="ARBA00022692"/>
    </source>
</evidence>
<dbReference type="GO" id="GO:0009060">
    <property type="term" value="P:aerobic respiration"/>
    <property type="evidence" value="ECO:0007669"/>
    <property type="project" value="TreeGrafter"/>
</dbReference>
<keyword evidence="11 13" id="KW-0496">Mitochondrion</keyword>
<feature type="transmembrane region" description="Helical" evidence="12">
    <location>
        <begin position="12"/>
        <end position="32"/>
    </location>
</feature>
<keyword evidence="6 10" id="KW-0812">Transmembrane</keyword>
<keyword evidence="5" id="KW-0813">Transport</keyword>
<gene>
    <name evidence="13" type="primary">nad1</name>
</gene>
<evidence type="ECO:0000256" key="9">
    <source>
        <dbReference type="ARBA" id="ARBA00023136"/>
    </source>
</evidence>
<keyword evidence="10" id="KW-0520">NAD</keyword>
<evidence type="ECO:0000256" key="1">
    <source>
        <dbReference type="ARBA" id="ARBA00003257"/>
    </source>
</evidence>
<evidence type="ECO:0000256" key="3">
    <source>
        <dbReference type="ARBA" id="ARBA00010535"/>
    </source>
</evidence>
<comment type="similarity">
    <text evidence="3 10">Belongs to the complex I subunit 1 family.</text>
</comment>
<dbReference type="InterPro" id="IPR018086">
    <property type="entry name" value="NADH_UbQ_OxRdtase_su1_CS"/>
</dbReference>
<feature type="transmembrane region" description="Helical" evidence="12">
    <location>
        <begin position="256"/>
        <end position="274"/>
    </location>
</feature>
<proteinExistence type="inferred from homology"/>
<name>A0A5H2XSI5_9CRUS</name>
<geneLocation type="mitochondrion" evidence="13"/>
<dbReference type="InterPro" id="IPR001694">
    <property type="entry name" value="NADH_UbQ_OxRdtase_su1/FPO"/>
</dbReference>
<evidence type="ECO:0000256" key="7">
    <source>
        <dbReference type="ARBA" id="ARBA00022989"/>
    </source>
</evidence>
<dbReference type="EMBL" id="LC500464">
    <property type="protein sequence ID" value="BBN80013.1"/>
    <property type="molecule type" value="Genomic_DNA"/>
</dbReference>
<dbReference type="EC" id="7.1.1.2" evidence="11"/>
<reference evidence="13" key="1">
    <citation type="submission" date="2019-09" db="EMBL/GenBank/DDBJ databases">
        <title>The complete mitochondrial genome of three amphipod species of Grandidierella (Crustacea: Amphipoda) and implications of nuclear mitochondrial DNA.</title>
        <authorList>
            <person name="Hiki K."/>
            <person name="Ariyama H."/>
            <person name="Nakajima N."/>
            <person name="Watanabe H."/>
            <person name="Yamamoto H."/>
        </authorList>
    </citation>
    <scope>NUCLEOTIDE SEQUENCE</scope>
    <source>
        <strain evidence="13">Gfasmt</strain>
    </source>
</reference>